<dbReference type="EMBL" id="KE651167">
    <property type="protein sequence ID" value="EEB08615.2"/>
    <property type="molecule type" value="Genomic_DNA"/>
</dbReference>
<dbReference type="GeneID" id="7050424"/>
<protein>
    <submittedName>
        <fullName evidence="1">Uncharacterized protein</fullName>
    </submittedName>
</protein>
<dbReference type="AlphaFoldDB" id="B6K511"/>
<gene>
    <name evidence="1" type="ORF">SJAG_03778</name>
</gene>
<dbReference type="HOGENOM" id="CLU_2185472_0_0_1"/>
<dbReference type="Proteomes" id="UP000001744">
    <property type="component" value="Unassembled WGS sequence"/>
</dbReference>
<accession>B6K511</accession>
<dbReference type="RefSeq" id="XP_002174908.2">
    <property type="nucleotide sequence ID" value="XM_002174872.2"/>
</dbReference>
<proteinExistence type="predicted"/>
<dbReference type="VEuPathDB" id="FungiDB:SJAG_03778"/>
<reference evidence="1 2" key="1">
    <citation type="journal article" date="2011" name="Science">
        <title>Comparative functional genomics of the fission yeasts.</title>
        <authorList>
            <person name="Rhind N."/>
            <person name="Chen Z."/>
            <person name="Yassour M."/>
            <person name="Thompson D.A."/>
            <person name="Haas B.J."/>
            <person name="Habib N."/>
            <person name="Wapinski I."/>
            <person name="Roy S."/>
            <person name="Lin M.F."/>
            <person name="Heiman D.I."/>
            <person name="Young S.K."/>
            <person name="Furuya K."/>
            <person name="Guo Y."/>
            <person name="Pidoux A."/>
            <person name="Chen H.M."/>
            <person name="Robbertse B."/>
            <person name="Goldberg J.M."/>
            <person name="Aoki K."/>
            <person name="Bayne E.H."/>
            <person name="Berlin A.M."/>
            <person name="Desjardins C.A."/>
            <person name="Dobbs E."/>
            <person name="Dukaj L."/>
            <person name="Fan L."/>
            <person name="FitzGerald M.G."/>
            <person name="French C."/>
            <person name="Gujja S."/>
            <person name="Hansen K."/>
            <person name="Keifenheim D."/>
            <person name="Levin J.Z."/>
            <person name="Mosher R.A."/>
            <person name="Mueller C.A."/>
            <person name="Pfiffner J."/>
            <person name="Priest M."/>
            <person name="Russ C."/>
            <person name="Smialowska A."/>
            <person name="Swoboda P."/>
            <person name="Sykes S.M."/>
            <person name="Vaughn M."/>
            <person name="Vengrova S."/>
            <person name="Yoder R."/>
            <person name="Zeng Q."/>
            <person name="Allshire R."/>
            <person name="Baulcombe D."/>
            <person name="Birren B.W."/>
            <person name="Brown W."/>
            <person name="Ekwall K."/>
            <person name="Kellis M."/>
            <person name="Leatherwood J."/>
            <person name="Levin H."/>
            <person name="Margalit H."/>
            <person name="Martienssen R."/>
            <person name="Nieduszynski C.A."/>
            <person name="Spatafora J.W."/>
            <person name="Friedman N."/>
            <person name="Dalgaard J.Z."/>
            <person name="Baumann P."/>
            <person name="Niki H."/>
            <person name="Regev A."/>
            <person name="Nusbaum C."/>
        </authorList>
    </citation>
    <scope>NUCLEOTIDE SEQUENCE [LARGE SCALE GENOMIC DNA]</scope>
    <source>
        <strain evidence="2">yFS275 / FY16936</strain>
    </source>
</reference>
<dbReference type="JaponicusDB" id="SJAG_03778"/>
<evidence type="ECO:0000313" key="1">
    <source>
        <dbReference type="EMBL" id="EEB08615.2"/>
    </source>
</evidence>
<organism evidence="1 2">
    <name type="scientific">Schizosaccharomyces japonicus (strain yFS275 / FY16936)</name>
    <name type="common">Fission yeast</name>
    <dbReference type="NCBI Taxonomy" id="402676"/>
    <lineage>
        <taxon>Eukaryota</taxon>
        <taxon>Fungi</taxon>
        <taxon>Dikarya</taxon>
        <taxon>Ascomycota</taxon>
        <taxon>Taphrinomycotina</taxon>
        <taxon>Schizosaccharomycetes</taxon>
        <taxon>Schizosaccharomycetales</taxon>
        <taxon>Schizosaccharomycetaceae</taxon>
        <taxon>Schizosaccharomyces</taxon>
    </lineage>
</organism>
<keyword evidence="2" id="KW-1185">Reference proteome</keyword>
<sequence length="109" mass="12318">MTFSPRKAYPLLTIPRVPHEPLKTTHQRFKKLGFRRSRSALMLIGAENIDQIAEPSSSRPAIAATIDPYVQTKHASHAGVNHLKTALTTQLKLRPNQRNRYNTLSAYTI</sequence>
<evidence type="ECO:0000313" key="2">
    <source>
        <dbReference type="Proteomes" id="UP000001744"/>
    </source>
</evidence>
<name>B6K511_SCHJY</name>